<dbReference type="Proteomes" id="UP001627154">
    <property type="component" value="Unassembled WGS sequence"/>
</dbReference>
<name>A0ABD2WPQ0_9HYME</name>
<dbReference type="EMBL" id="JBJJXI010000087">
    <property type="protein sequence ID" value="KAL3394930.1"/>
    <property type="molecule type" value="Genomic_DNA"/>
</dbReference>
<proteinExistence type="predicted"/>
<evidence type="ECO:0000313" key="1">
    <source>
        <dbReference type="EMBL" id="KAL3394930.1"/>
    </source>
</evidence>
<gene>
    <name evidence="1" type="ORF">TKK_010918</name>
</gene>
<protein>
    <submittedName>
        <fullName evidence="1">Uncharacterized protein</fullName>
    </submittedName>
</protein>
<evidence type="ECO:0000313" key="2">
    <source>
        <dbReference type="Proteomes" id="UP001627154"/>
    </source>
</evidence>
<keyword evidence="2" id="KW-1185">Reference proteome</keyword>
<dbReference type="AlphaFoldDB" id="A0ABD2WPQ0"/>
<comment type="caution">
    <text evidence="1">The sequence shown here is derived from an EMBL/GenBank/DDBJ whole genome shotgun (WGS) entry which is preliminary data.</text>
</comment>
<reference evidence="1 2" key="1">
    <citation type="journal article" date="2024" name="bioRxiv">
        <title>A reference genome for Trichogramma kaykai: A tiny desert-dwelling parasitoid wasp with competing sex-ratio distorters.</title>
        <authorList>
            <person name="Culotta J."/>
            <person name="Lindsey A.R."/>
        </authorList>
    </citation>
    <scope>NUCLEOTIDE SEQUENCE [LARGE SCALE GENOMIC DNA]</scope>
    <source>
        <strain evidence="1 2">KSX58</strain>
    </source>
</reference>
<accession>A0ABD2WPQ0</accession>
<sequence>MESSGTFSYATKVKEESIDMSYIESYNGETKCHTSDTENVQYLSFLQENTGKFKGTSGAVGNVGLVDLRKYAARFGLKDRSFPSERDWMARLR</sequence>
<organism evidence="1 2">
    <name type="scientific">Trichogramma kaykai</name>
    <dbReference type="NCBI Taxonomy" id="54128"/>
    <lineage>
        <taxon>Eukaryota</taxon>
        <taxon>Metazoa</taxon>
        <taxon>Ecdysozoa</taxon>
        <taxon>Arthropoda</taxon>
        <taxon>Hexapoda</taxon>
        <taxon>Insecta</taxon>
        <taxon>Pterygota</taxon>
        <taxon>Neoptera</taxon>
        <taxon>Endopterygota</taxon>
        <taxon>Hymenoptera</taxon>
        <taxon>Apocrita</taxon>
        <taxon>Proctotrupomorpha</taxon>
        <taxon>Chalcidoidea</taxon>
        <taxon>Trichogrammatidae</taxon>
        <taxon>Trichogramma</taxon>
    </lineage>
</organism>